<dbReference type="AlphaFoldDB" id="A0AAN7Z145"/>
<dbReference type="EMBL" id="JAWHQM010000003">
    <property type="protein sequence ID" value="KAK5626042.1"/>
    <property type="molecule type" value="Genomic_DNA"/>
</dbReference>
<name>A0AAN7Z145_9PEZI</name>
<keyword evidence="2" id="KW-1185">Reference proteome</keyword>
<evidence type="ECO:0000313" key="2">
    <source>
        <dbReference type="Proteomes" id="UP001305414"/>
    </source>
</evidence>
<accession>A0AAN7Z145</accession>
<proteinExistence type="predicted"/>
<evidence type="ECO:0000313" key="1">
    <source>
        <dbReference type="EMBL" id="KAK5626042.1"/>
    </source>
</evidence>
<organism evidence="1 2">
    <name type="scientific">Xylaria bambusicola</name>
    <dbReference type="NCBI Taxonomy" id="326684"/>
    <lineage>
        <taxon>Eukaryota</taxon>
        <taxon>Fungi</taxon>
        <taxon>Dikarya</taxon>
        <taxon>Ascomycota</taxon>
        <taxon>Pezizomycotina</taxon>
        <taxon>Sordariomycetes</taxon>
        <taxon>Xylariomycetidae</taxon>
        <taxon>Xylariales</taxon>
        <taxon>Xylariaceae</taxon>
        <taxon>Xylaria</taxon>
    </lineage>
</organism>
<reference evidence="1 2" key="1">
    <citation type="submission" date="2023-10" db="EMBL/GenBank/DDBJ databases">
        <title>Draft genome sequence of Xylaria bambusicola isolate GMP-LS, the root and basal stem rot pathogen of sugarcane in Indonesia.</title>
        <authorList>
            <person name="Selvaraj P."/>
            <person name="Muralishankar V."/>
            <person name="Muruganantham S."/>
            <person name="Sp S."/>
            <person name="Haryani S."/>
            <person name="Lau K.J.X."/>
            <person name="Naqvi N.I."/>
        </authorList>
    </citation>
    <scope>NUCLEOTIDE SEQUENCE [LARGE SCALE GENOMIC DNA]</scope>
    <source>
        <strain evidence="1">GMP-LS</strain>
    </source>
</reference>
<sequence length="316" mass="35487">MSNTASRNKGKGKTILSPNNIDQYNKSYYPLSAWIIITASEQDVSLSPRICLPRRFCLSRGKPVSPLVQTASGLLRTASCVLERGRKLYMISAGAETICSSIGGARDEGVWDEQVSRKPQYGIKECVKLGEVIYQATHNFVIVEVADKFQVCRDVHCTECSKPINDSGFADKLGDREAVRIWTLGGPADQELNRRVGIFVDLLHRPSNEDFRSFNAYTLHEGVGKTLHKKTKVIIPWIDWGSLISQDEQYIGIVTNRREANEKVIVEVLVFDKKLWITLDGALEEHMSPAHVSGPSVTRTHSFAVTSVYKHLKYRY</sequence>
<dbReference type="Proteomes" id="UP001305414">
    <property type="component" value="Unassembled WGS sequence"/>
</dbReference>
<protein>
    <submittedName>
        <fullName evidence="1">Uncharacterized protein</fullName>
    </submittedName>
</protein>
<gene>
    <name evidence="1" type="ORF">RRF57_001758</name>
</gene>
<comment type="caution">
    <text evidence="1">The sequence shown here is derived from an EMBL/GenBank/DDBJ whole genome shotgun (WGS) entry which is preliminary data.</text>
</comment>